<evidence type="ECO:0000256" key="8">
    <source>
        <dbReference type="SAM" id="MobiDB-lite"/>
    </source>
</evidence>
<dbReference type="EMBL" id="OV121134">
    <property type="protein sequence ID" value="CAH0552572.1"/>
    <property type="molecule type" value="Genomic_DNA"/>
</dbReference>
<keyword evidence="4 7" id="KW-0698">rRNA processing</keyword>
<dbReference type="PANTHER" id="PTHR15341:SF3">
    <property type="entry name" value="NUCLEAR NUCLEIC ACID-BINDING PROTEIN C1D"/>
    <property type="match status" value="1"/>
</dbReference>
<dbReference type="GO" id="GO:0000178">
    <property type="term" value="C:exosome (RNase complex)"/>
    <property type="evidence" value="ECO:0007669"/>
    <property type="project" value="TreeGrafter"/>
</dbReference>
<name>A0A9P0FGL8_BRAAE</name>
<keyword evidence="10" id="KW-1185">Reference proteome</keyword>
<evidence type="ECO:0000256" key="2">
    <source>
        <dbReference type="ARBA" id="ARBA00009154"/>
    </source>
</evidence>
<evidence type="ECO:0000256" key="3">
    <source>
        <dbReference type="ARBA" id="ARBA00015212"/>
    </source>
</evidence>
<dbReference type="GO" id="GO:0010468">
    <property type="term" value="P:regulation of gene expression"/>
    <property type="evidence" value="ECO:0007669"/>
    <property type="project" value="TreeGrafter"/>
</dbReference>
<evidence type="ECO:0000313" key="9">
    <source>
        <dbReference type="EMBL" id="CAH0552572.1"/>
    </source>
</evidence>
<dbReference type="Proteomes" id="UP001154078">
    <property type="component" value="Chromosome 3"/>
</dbReference>
<sequence length="137" mass="15927">MDFGDLKDDEAIKKTLTNFDNGVNKIKDMLELAFESDVYDKLSTKEKVDYDLFITYSLNTLYWLLLRASGDDPNSTDIKNQLNRVKEYMVKAKEAHENSMKPRIDVDAAERFIKHGVNYKESKESSEQPPNKKLKKQ</sequence>
<comment type="function">
    <text evidence="7">Plays a role in the recruitment of the exosome to pre-rRNA to mediate the 3'-5' end processing of the 5.8S rRNA.</text>
</comment>
<evidence type="ECO:0000256" key="4">
    <source>
        <dbReference type="ARBA" id="ARBA00022552"/>
    </source>
</evidence>
<dbReference type="GO" id="GO:0005730">
    <property type="term" value="C:nucleolus"/>
    <property type="evidence" value="ECO:0007669"/>
    <property type="project" value="UniProtKB-SubCell"/>
</dbReference>
<gene>
    <name evidence="9" type="ORF">MELIAE_LOCUS4763</name>
</gene>
<reference evidence="9" key="1">
    <citation type="submission" date="2021-12" db="EMBL/GenBank/DDBJ databases">
        <authorList>
            <person name="King R."/>
        </authorList>
    </citation>
    <scope>NUCLEOTIDE SEQUENCE</scope>
</reference>
<dbReference type="GO" id="GO:0003723">
    <property type="term" value="F:RNA binding"/>
    <property type="evidence" value="ECO:0007669"/>
    <property type="project" value="UniProtKB-UniRule"/>
</dbReference>
<evidence type="ECO:0000256" key="7">
    <source>
        <dbReference type="RuleBase" id="RU368003"/>
    </source>
</evidence>
<protein>
    <recommendedName>
        <fullName evidence="3 7">Nuclear nucleic acid-binding protein C1D</fullName>
    </recommendedName>
</protein>
<dbReference type="OrthoDB" id="1421013at2759"/>
<comment type="similarity">
    <text evidence="2 7">Belongs to the C1D family.</text>
</comment>
<dbReference type="GO" id="GO:0000460">
    <property type="term" value="P:maturation of 5.8S rRNA"/>
    <property type="evidence" value="ECO:0007669"/>
    <property type="project" value="TreeGrafter"/>
</dbReference>
<keyword evidence="5 7" id="KW-0694">RNA-binding</keyword>
<comment type="subunit">
    <text evidence="7">Monomer and homodimer.</text>
</comment>
<dbReference type="Pfam" id="PF04000">
    <property type="entry name" value="Sas10_Utp3"/>
    <property type="match status" value="1"/>
</dbReference>
<evidence type="ECO:0000256" key="5">
    <source>
        <dbReference type="ARBA" id="ARBA00022884"/>
    </source>
</evidence>
<dbReference type="GO" id="GO:0003677">
    <property type="term" value="F:DNA binding"/>
    <property type="evidence" value="ECO:0007669"/>
    <property type="project" value="UniProtKB-KW"/>
</dbReference>
<keyword evidence="7" id="KW-0963">Cytoplasm</keyword>
<dbReference type="GO" id="GO:0005737">
    <property type="term" value="C:cytoplasm"/>
    <property type="evidence" value="ECO:0007669"/>
    <property type="project" value="UniProtKB-SubCell"/>
</dbReference>
<dbReference type="PANTHER" id="PTHR15341">
    <property type="entry name" value="SUN-COR STEROID HORMONE RECEPTOR CO-REPRESSOR"/>
    <property type="match status" value="1"/>
</dbReference>
<proteinExistence type="inferred from homology"/>
<comment type="subcellular location">
    <subcellularLocation>
        <location evidence="7">Cytoplasm</location>
    </subcellularLocation>
    <subcellularLocation>
        <location evidence="7">Nucleus</location>
        <location evidence="7">Nucleolus</location>
    </subcellularLocation>
    <subcellularLocation>
        <location evidence="1 7">Nucleus</location>
    </subcellularLocation>
</comment>
<accession>A0A9P0FGL8</accession>
<feature type="region of interest" description="Disordered" evidence="8">
    <location>
        <begin position="118"/>
        <end position="137"/>
    </location>
</feature>
<keyword evidence="6 7" id="KW-0539">Nucleus</keyword>
<keyword evidence="7" id="KW-0238">DNA-binding</keyword>
<evidence type="ECO:0000313" key="10">
    <source>
        <dbReference type="Proteomes" id="UP001154078"/>
    </source>
</evidence>
<dbReference type="AlphaFoldDB" id="A0A9P0FGL8"/>
<dbReference type="InterPro" id="IPR007146">
    <property type="entry name" value="Sas10/Utp3/C1D"/>
</dbReference>
<evidence type="ECO:0000256" key="6">
    <source>
        <dbReference type="ARBA" id="ARBA00023242"/>
    </source>
</evidence>
<dbReference type="InterPro" id="IPR011082">
    <property type="entry name" value="Exosome-assoc_fac/DNA_repair"/>
</dbReference>
<evidence type="ECO:0000256" key="1">
    <source>
        <dbReference type="ARBA" id="ARBA00004123"/>
    </source>
</evidence>
<organism evidence="9 10">
    <name type="scientific">Brassicogethes aeneus</name>
    <name type="common">Rape pollen beetle</name>
    <name type="synonym">Meligethes aeneus</name>
    <dbReference type="NCBI Taxonomy" id="1431903"/>
    <lineage>
        <taxon>Eukaryota</taxon>
        <taxon>Metazoa</taxon>
        <taxon>Ecdysozoa</taxon>
        <taxon>Arthropoda</taxon>
        <taxon>Hexapoda</taxon>
        <taxon>Insecta</taxon>
        <taxon>Pterygota</taxon>
        <taxon>Neoptera</taxon>
        <taxon>Endopterygota</taxon>
        <taxon>Coleoptera</taxon>
        <taxon>Polyphaga</taxon>
        <taxon>Cucujiformia</taxon>
        <taxon>Nitidulidae</taxon>
        <taxon>Meligethinae</taxon>
        <taxon>Brassicogethes</taxon>
    </lineage>
</organism>